<organism evidence="2 3">
    <name type="scientific">Fusarium langsethiae</name>
    <dbReference type="NCBI Taxonomy" id="179993"/>
    <lineage>
        <taxon>Eukaryota</taxon>
        <taxon>Fungi</taxon>
        <taxon>Dikarya</taxon>
        <taxon>Ascomycota</taxon>
        <taxon>Pezizomycotina</taxon>
        <taxon>Sordariomycetes</taxon>
        <taxon>Hypocreomycetidae</taxon>
        <taxon>Hypocreales</taxon>
        <taxon>Nectriaceae</taxon>
        <taxon>Fusarium</taxon>
    </lineage>
</organism>
<dbReference type="InterPro" id="IPR032675">
    <property type="entry name" value="LRR_dom_sf"/>
</dbReference>
<evidence type="ECO:0000256" key="1">
    <source>
        <dbReference type="SAM" id="MobiDB-lite"/>
    </source>
</evidence>
<dbReference type="Gene3D" id="3.80.10.10">
    <property type="entry name" value="Ribonuclease Inhibitor"/>
    <property type="match status" value="1"/>
</dbReference>
<evidence type="ECO:0000313" key="3">
    <source>
        <dbReference type="Proteomes" id="UP000037904"/>
    </source>
</evidence>
<dbReference type="EMBL" id="JXCE01001321">
    <property type="protein sequence ID" value="KPA35266.1"/>
    <property type="molecule type" value="Genomic_DNA"/>
</dbReference>
<sequence>MEVENTDASSWSTESCSGLDLGTTQVKPKIAKLAQLARTVAIEKPDDENAQRRAQAATAMVAQVIASLFNSSVFPPSEVDEDAHPSESSKQDLSSLDSAKRSVRDHTYLPEPSHRTRKLLPTEIYELIIGHIDELHGRSKQNTLYALSCSCKILARIAERFLYAHPRGLKNVEQQWMFLYSLRLEPTRAAYIKSLELICPSDATNMDLLIDIASSCPNVKDLLVERGDSMDDAHYLSKAYIMYMGSLLAACSPLETLRYQARAFEVYPDPESFDDDDLDHQGNLSAPLTYPGFKETGPSLKRLSIGDSSDWLIQLMAPHLSSNLTSLTIGPENNPAGETPLTILAGQCPHLQELILEYTLVESSDLEQACKRWGSTLRTLKVAHMEEDSDWLAEIMPSMTALKNLDSGMASACLTSDIEGIAQSTAPLEQIVLGYIECRGDGTASDGMNSALANMIAAHSARLRFLELGNTKMGPPLLKSCKKARHLMYLDFQLAYRPLASEIDDLLVACPELDIVTWRLTQYSLQRGIWEARMHARVPPLLEAVQQNP</sequence>
<gene>
    <name evidence="2" type="ORF">FLAG1_12053</name>
</gene>
<dbReference type="SUPFAM" id="SSF52047">
    <property type="entry name" value="RNI-like"/>
    <property type="match status" value="1"/>
</dbReference>
<reference evidence="2 3" key="1">
    <citation type="submission" date="2015-04" db="EMBL/GenBank/DDBJ databases">
        <title>The draft genome sequence of Fusarium langsethiae, a T-2/HT-2 mycotoxin producer.</title>
        <authorList>
            <person name="Lysoe E."/>
            <person name="Divon H.H."/>
            <person name="Terzi V."/>
            <person name="Orru L."/>
            <person name="Lamontanara A."/>
            <person name="Kolseth A.-K."/>
            <person name="Frandsen R.J."/>
            <person name="Nielsen K."/>
            <person name="Thrane U."/>
        </authorList>
    </citation>
    <scope>NUCLEOTIDE SEQUENCE [LARGE SCALE GENOMIC DNA]</scope>
    <source>
        <strain evidence="2 3">Fl201059</strain>
    </source>
</reference>
<feature type="region of interest" description="Disordered" evidence="1">
    <location>
        <begin position="76"/>
        <end position="112"/>
    </location>
</feature>
<proteinExistence type="predicted"/>
<keyword evidence="3" id="KW-1185">Reference proteome</keyword>
<feature type="compositionally biased region" description="Basic and acidic residues" evidence="1">
    <location>
        <begin position="98"/>
        <end position="112"/>
    </location>
</feature>
<protein>
    <submittedName>
        <fullName evidence="2">Uncharacterized protein</fullName>
    </submittedName>
</protein>
<feature type="region of interest" description="Disordered" evidence="1">
    <location>
        <begin position="1"/>
        <end position="21"/>
    </location>
</feature>
<dbReference type="AlphaFoldDB" id="A0A0M9ELS4"/>
<comment type="caution">
    <text evidence="2">The sequence shown here is derived from an EMBL/GenBank/DDBJ whole genome shotgun (WGS) entry which is preliminary data.</text>
</comment>
<accession>A0A0M9ELS4</accession>
<evidence type="ECO:0000313" key="2">
    <source>
        <dbReference type="EMBL" id="KPA35266.1"/>
    </source>
</evidence>
<name>A0A0M9ELS4_FUSLA</name>
<dbReference type="Proteomes" id="UP000037904">
    <property type="component" value="Unassembled WGS sequence"/>
</dbReference>